<dbReference type="Proteomes" id="UP000582837">
    <property type="component" value="Unassembled WGS sequence"/>
</dbReference>
<dbReference type="SUPFAM" id="SSF53474">
    <property type="entry name" value="alpha/beta-Hydrolases"/>
    <property type="match status" value="1"/>
</dbReference>
<keyword evidence="2" id="KW-0732">Signal</keyword>
<dbReference type="Gene3D" id="3.40.50.1820">
    <property type="entry name" value="alpha/beta hydrolase"/>
    <property type="match status" value="1"/>
</dbReference>
<feature type="chain" id="PRO_5032423191" evidence="2">
    <location>
        <begin position="22"/>
        <end position="350"/>
    </location>
</feature>
<dbReference type="AlphaFoldDB" id="A0A841GS09"/>
<name>A0A841GS09_9BACT</name>
<dbReference type="EMBL" id="JACHIA010000003">
    <property type="protein sequence ID" value="MBB6069980.1"/>
    <property type="molecule type" value="Genomic_DNA"/>
</dbReference>
<evidence type="ECO:0000313" key="3">
    <source>
        <dbReference type="EMBL" id="MBB6069980.1"/>
    </source>
</evidence>
<evidence type="ECO:0000313" key="4">
    <source>
        <dbReference type="Proteomes" id="UP000582837"/>
    </source>
</evidence>
<dbReference type="InterPro" id="IPR029058">
    <property type="entry name" value="AB_hydrolase_fold"/>
</dbReference>
<organism evidence="3 4">
    <name type="scientific">Longimicrobium terrae</name>
    <dbReference type="NCBI Taxonomy" id="1639882"/>
    <lineage>
        <taxon>Bacteria</taxon>
        <taxon>Pseudomonadati</taxon>
        <taxon>Gemmatimonadota</taxon>
        <taxon>Longimicrobiia</taxon>
        <taxon>Longimicrobiales</taxon>
        <taxon>Longimicrobiaceae</taxon>
        <taxon>Longimicrobium</taxon>
    </lineage>
</organism>
<gene>
    <name evidence="3" type="ORF">HNQ61_001597</name>
</gene>
<sequence length="350" mass="36828">MWSTRIAALLALAVAGPRLWAQECPPDGTPPMRPSLGRGAVELAGVYRAPFEFVCGGPLTLRVRQSGTELVATVQAEDGCAQNGQVRWRGSVAAGGTEFAVTVPRPGGVMTGTATLLDPCTIAVTVAGRAGSARYTRTDGSCAADAGRRPLVVFVGGALDDWNRNLLKVFCAYDARWERTRKLYVMHTEDATEVRRRVLREAAGAPVALIGHSYGGNYAYELANAMRGDGGVALLVTLDPVSGPAGPRIPLEQGTAGRWINVWAGSGIGLSSCGLAGALGGAWGSQPRADADRRFPPDPSDDNPSMDHCKTEQMMRLKPIQDALAELASGQDRPPPLSPSTPSSVVSPNR</sequence>
<evidence type="ECO:0000256" key="1">
    <source>
        <dbReference type="SAM" id="MobiDB-lite"/>
    </source>
</evidence>
<dbReference type="RefSeq" id="WP_170039636.1">
    <property type="nucleotide sequence ID" value="NZ_JABDTL010000002.1"/>
</dbReference>
<feature type="compositionally biased region" description="Basic and acidic residues" evidence="1">
    <location>
        <begin position="305"/>
        <end position="315"/>
    </location>
</feature>
<accession>A0A841GS09</accession>
<proteinExistence type="predicted"/>
<feature type="region of interest" description="Disordered" evidence="1">
    <location>
        <begin position="283"/>
        <end position="350"/>
    </location>
</feature>
<feature type="compositionally biased region" description="Low complexity" evidence="1">
    <location>
        <begin position="340"/>
        <end position="350"/>
    </location>
</feature>
<protein>
    <submittedName>
        <fullName evidence="3">Pimeloyl-ACP methyl ester carboxylesterase</fullName>
    </submittedName>
</protein>
<keyword evidence="4" id="KW-1185">Reference proteome</keyword>
<reference evidence="3 4" key="1">
    <citation type="submission" date="2020-08" db="EMBL/GenBank/DDBJ databases">
        <title>Genomic Encyclopedia of Type Strains, Phase IV (KMG-IV): sequencing the most valuable type-strain genomes for metagenomic binning, comparative biology and taxonomic classification.</title>
        <authorList>
            <person name="Goeker M."/>
        </authorList>
    </citation>
    <scope>NUCLEOTIDE SEQUENCE [LARGE SCALE GENOMIC DNA]</scope>
    <source>
        <strain evidence="3 4">DSM 29007</strain>
    </source>
</reference>
<evidence type="ECO:0000256" key="2">
    <source>
        <dbReference type="SAM" id="SignalP"/>
    </source>
</evidence>
<comment type="caution">
    <text evidence="3">The sequence shown here is derived from an EMBL/GenBank/DDBJ whole genome shotgun (WGS) entry which is preliminary data.</text>
</comment>
<feature type="signal peptide" evidence="2">
    <location>
        <begin position="1"/>
        <end position="21"/>
    </location>
</feature>